<feature type="transmembrane region" description="Helical" evidence="1">
    <location>
        <begin position="58"/>
        <end position="79"/>
    </location>
</feature>
<keyword evidence="1" id="KW-1133">Transmembrane helix</keyword>
<dbReference type="KEGG" id="nyu:D7D52_25875"/>
<feature type="transmembrane region" description="Helical" evidence="1">
    <location>
        <begin position="12"/>
        <end position="30"/>
    </location>
</feature>
<organism evidence="3 4">
    <name type="scientific">Nocardia yunnanensis</name>
    <dbReference type="NCBI Taxonomy" id="2382165"/>
    <lineage>
        <taxon>Bacteria</taxon>
        <taxon>Bacillati</taxon>
        <taxon>Actinomycetota</taxon>
        <taxon>Actinomycetes</taxon>
        <taxon>Mycobacteriales</taxon>
        <taxon>Nocardiaceae</taxon>
        <taxon>Nocardia</taxon>
    </lineage>
</organism>
<evidence type="ECO:0000256" key="1">
    <source>
        <dbReference type="SAM" id="Phobius"/>
    </source>
</evidence>
<keyword evidence="1" id="KW-0472">Membrane</keyword>
<evidence type="ECO:0000313" key="4">
    <source>
        <dbReference type="Proteomes" id="UP000267164"/>
    </source>
</evidence>
<evidence type="ECO:0000259" key="2">
    <source>
        <dbReference type="Pfam" id="PF19803"/>
    </source>
</evidence>
<reference evidence="3 4" key="1">
    <citation type="submission" date="2018-09" db="EMBL/GenBank/DDBJ databases">
        <title>Nocardia yunnanensis sp. nov., an actinomycete isolated from a soil sample.</title>
        <authorList>
            <person name="Zhang J."/>
        </authorList>
    </citation>
    <scope>NUCLEOTIDE SEQUENCE [LARGE SCALE GENOMIC DNA]</scope>
    <source>
        <strain evidence="3 4">CFHS0054</strain>
    </source>
</reference>
<dbReference type="Proteomes" id="UP000267164">
    <property type="component" value="Chromosome"/>
</dbReference>
<dbReference type="RefSeq" id="WP_120740409.1">
    <property type="nucleotide sequence ID" value="NZ_CP032568.1"/>
</dbReference>
<sequence length="179" mass="18813">MIRRPRRTGAAVVVALAVFALCLVTVISLIQKLTGGKELVSYDSVATRLHDIGWSDPIVAAVGAAVIVLGLLLLALALLPGRPVVLPLADLDGSAAGVTRRSVRAALTRELDGLPGVDARRIRVGRRTIRVAATSVPAPGEIPPESVVGESISNALQRIGLSGASVRTRVRELRKEGRR</sequence>
<dbReference type="InterPro" id="IPR046253">
    <property type="entry name" value="DUF6286"/>
</dbReference>
<name>A0A386ZJB6_9NOCA</name>
<feature type="domain" description="DUF6286" evidence="2">
    <location>
        <begin position="68"/>
        <end position="170"/>
    </location>
</feature>
<keyword evidence="4" id="KW-1185">Reference proteome</keyword>
<evidence type="ECO:0000313" key="3">
    <source>
        <dbReference type="EMBL" id="AYF76675.1"/>
    </source>
</evidence>
<dbReference type="AlphaFoldDB" id="A0A386ZJB6"/>
<gene>
    <name evidence="3" type="ORF">D7D52_25875</name>
</gene>
<accession>A0A386ZJB6</accession>
<keyword evidence="1" id="KW-0812">Transmembrane</keyword>
<proteinExistence type="predicted"/>
<dbReference type="OrthoDB" id="4562682at2"/>
<dbReference type="EMBL" id="CP032568">
    <property type="protein sequence ID" value="AYF76675.1"/>
    <property type="molecule type" value="Genomic_DNA"/>
</dbReference>
<dbReference type="Pfam" id="PF19803">
    <property type="entry name" value="DUF6286"/>
    <property type="match status" value="1"/>
</dbReference>
<protein>
    <recommendedName>
        <fullName evidence="2">DUF6286 domain-containing protein</fullName>
    </recommendedName>
</protein>